<dbReference type="InterPro" id="IPR050643">
    <property type="entry name" value="Periplasmic_pilus_chap"/>
</dbReference>
<feature type="signal peptide" evidence="1">
    <location>
        <begin position="1"/>
        <end position="22"/>
    </location>
</feature>
<dbReference type="Pfam" id="PF00345">
    <property type="entry name" value="PapD_N"/>
    <property type="match status" value="1"/>
</dbReference>
<evidence type="ECO:0000259" key="2">
    <source>
        <dbReference type="Pfam" id="PF00345"/>
    </source>
</evidence>
<keyword evidence="1" id="KW-0732">Signal</keyword>
<name>A0A7X9FTF2_9DELT</name>
<dbReference type="InterPro" id="IPR008962">
    <property type="entry name" value="PapD-like_sf"/>
</dbReference>
<evidence type="ECO:0000313" key="4">
    <source>
        <dbReference type="Proteomes" id="UP000524246"/>
    </source>
</evidence>
<feature type="chain" id="PRO_5031250232" evidence="1">
    <location>
        <begin position="23"/>
        <end position="248"/>
    </location>
</feature>
<dbReference type="PANTHER" id="PTHR30251">
    <property type="entry name" value="PILUS ASSEMBLY CHAPERONE"/>
    <property type="match status" value="1"/>
</dbReference>
<dbReference type="AlphaFoldDB" id="A0A7X9FTF2"/>
<gene>
    <name evidence="3" type="ORF">GYA55_10500</name>
</gene>
<reference evidence="3 4" key="1">
    <citation type="journal article" date="2020" name="Biotechnol. Biofuels">
        <title>New insights from the biogas microbiome by comprehensive genome-resolved metagenomics of nearly 1600 species originating from multiple anaerobic digesters.</title>
        <authorList>
            <person name="Campanaro S."/>
            <person name="Treu L."/>
            <person name="Rodriguez-R L.M."/>
            <person name="Kovalovszki A."/>
            <person name="Ziels R.M."/>
            <person name="Maus I."/>
            <person name="Zhu X."/>
            <person name="Kougias P.G."/>
            <person name="Basile A."/>
            <person name="Luo G."/>
            <person name="Schluter A."/>
            <person name="Konstantinidis K.T."/>
            <person name="Angelidaki I."/>
        </authorList>
    </citation>
    <scope>NUCLEOTIDE SEQUENCE [LARGE SCALE GENOMIC DNA]</scope>
    <source>
        <strain evidence="3">AS27yjCOA_65</strain>
    </source>
</reference>
<protein>
    <submittedName>
        <fullName evidence="3">Molecular chaperone</fullName>
    </submittedName>
</protein>
<dbReference type="SUPFAM" id="SSF49354">
    <property type="entry name" value="PapD-like"/>
    <property type="match status" value="1"/>
</dbReference>
<organism evidence="3 4">
    <name type="scientific">SAR324 cluster bacterium</name>
    <dbReference type="NCBI Taxonomy" id="2024889"/>
    <lineage>
        <taxon>Bacteria</taxon>
        <taxon>Deltaproteobacteria</taxon>
        <taxon>SAR324 cluster</taxon>
    </lineage>
</organism>
<accession>A0A7X9FTF2</accession>
<dbReference type="InterPro" id="IPR016147">
    <property type="entry name" value="Pili_assmbl_chaperone_N"/>
</dbReference>
<dbReference type="Gene3D" id="2.60.40.10">
    <property type="entry name" value="Immunoglobulins"/>
    <property type="match status" value="1"/>
</dbReference>
<proteinExistence type="predicted"/>
<dbReference type="GO" id="GO:0071555">
    <property type="term" value="P:cell wall organization"/>
    <property type="evidence" value="ECO:0007669"/>
    <property type="project" value="InterPro"/>
</dbReference>
<evidence type="ECO:0000256" key="1">
    <source>
        <dbReference type="SAM" id="SignalP"/>
    </source>
</evidence>
<dbReference type="PANTHER" id="PTHR30251:SF4">
    <property type="entry name" value="SLR1668 PROTEIN"/>
    <property type="match status" value="1"/>
</dbReference>
<dbReference type="GO" id="GO:0030288">
    <property type="term" value="C:outer membrane-bounded periplasmic space"/>
    <property type="evidence" value="ECO:0007669"/>
    <property type="project" value="InterPro"/>
</dbReference>
<dbReference type="InterPro" id="IPR013783">
    <property type="entry name" value="Ig-like_fold"/>
</dbReference>
<sequence length="248" mass="27824">MRKSYSLIIVIVSTLLPFASFAQVSIASAIVAFQSGGKPFLDVGVSNSSEKPIYAVSELVRIKDPANKDSEVEETDDILVSPKRISIGPKSSRTVRLLLRKGLSDEERVYRLVFNPQDKLPEPDGTAETEAQRKQAVLRVVTTVGMLAFVEPKVLNVDFNWTFEGSKVIFKNNGNIHMRLYAPLLCPDDQKGKGSEVEVEKCKKIDSFRVYPGHSREVEIEPGYFLRFQKRIGEEKEVAIEEISIPKH</sequence>
<feature type="domain" description="Pili assembly chaperone N-terminal" evidence="2">
    <location>
        <begin position="28"/>
        <end position="153"/>
    </location>
</feature>
<evidence type="ECO:0000313" key="3">
    <source>
        <dbReference type="EMBL" id="NMC63581.1"/>
    </source>
</evidence>
<dbReference type="Proteomes" id="UP000524246">
    <property type="component" value="Unassembled WGS sequence"/>
</dbReference>
<comment type="caution">
    <text evidence="3">The sequence shown here is derived from an EMBL/GenBank/DDBJ whole genome shotgun (WGS) entry which is preliminary data.</text>
</comment>
<dbReference type="EMBL" id="JAAZON010000474">
    <property type="protein sequence ID" value="NMC63581.1"/>
    <property type="molecule type" value="Genomic_DNA"/>
</dbReference>